<dbReference type="Gene3D" id="4.10.240.10">
    <property type="entry name" value="Zn(2)-C6 fungal-type DNA-binding domain"/>
    <property type="match status" value="1"/>
</dbReference>
<reference evidence="3" key="1">
    <citation type="journal article" date="2020" name="Stud. Mycol.">
        <title>101 Dothideomycetes genomes: a test case for predicting lifestyles and emergence of pathogens.</title>
        <authorList>
            <person name="Haridas S."/>
            <person name="Albert R."/>
            <person name="Binder M."/>
            <person name="Bloem J."/>
            <person name="Labutti K."/>
            <person name="Salamov A."/>
            <person name="Andreopoulos B."/>
            <person name="Baker S."/>
            <person name="Barry K."/>
            <person name="Bills G."/>
            <person name="Bluhm B."/>
            <person name="Cannon C."/>
            <person name="Castanera R."/>
            <person name="Culley D."/>
            <person name="Daum C."/>
            <person name="Ezra D."/>
            <person name="Gonzalez J."/>
            <person name="Henrissat B."/>
            <person name="Kuo A."/>
            <person name="Liang C."/>
            <person name="Lipzen A."/>
            <person name="Lutzoni F."/>
            <person name="Magnuson J."/>
            <person name="Mondo S."/>
            <person name="Nolan M."/>
            <person name="Ohm R."/>
            <person name="Pangilinan J."/>
            <person name="Park H.-J."/>
            <person name="Ramirez L."/>
            <person name="Alfaro M."/>
            <person name="Sun H."/>
            <person name="Tritt A."/>
            <person name="Yoshinaga Y."/>
            <person name="Zwiers L.-H."/>
            <person name="Turgeon B."/>
            <person name="Goodwin S."/>
            <person name="Spatafora J."/>
            <person name="Crous P."/>
            <person name="Grigoriev I."/>
        </authorList>
    </citation>
    <scope>NUCLEOTIDE SEQUENCE</scope>
    <source>
        <strain evidence="3">CBS 122681</strain>
    </source>
</reference>
<protein>
    <recommendedName>
        <fullName evidence="2">Zn(2)-C6 fungal-type domain-containing protein</fullName>
    </recommendedName>
</protein>
<dbReference type="PANTHER" id="PTHR47657">
    <property type="entry name" value="STEROL REGULATORY ELEMENT-BINDING PROTEIN ECM22"/>
    <property type="match status" value="1"/>
</dbReference>
<feature type="domain" description="Zn(2)-C6 fungal-type" evidence="2">
    <location>
        <begin position="18"/>
        <end position="48"/>
    </location>
</feature>
<dbReference type="PROSITE" id="PS00463">
    <property type="entry name" value="ZN2_CY6_FUNGAL_1"/>
    <property type="match status" value="1"/>
</dbReference>
<evidence type="ECO:0000256" key="1">
    <source>
        <dbReference type="ARBA" id="ARBA00023242"/>
    </source>
</evidence>
<dbReference type="AlphaFoldDB" id="A0A6A6TM61"/>
<sequence>MPATPKQPRRPHVKSRSGCQNCKKRKVKCGEERPSCRNCSRRGDLCDLSDETIVPNALEVPSTVASTASALSGSHTPQVLSRAPSFVDDGNGMGALTVLDLELLHHYTTSTCPTLSSDPIIRNWLLVNVPQLGFSHSYVLYSVLALAASHLAHFRPNSRQYYYAEATARHTIATSIAAPILSAISTDNLIPMYSFSILTLFISFASLGHENDLLFDASNVIPGWFTLFRGVRTVLEFNERAIRSSSISFLFSKRPGVNMPHESKQLDHDALKEFQEYIVTSTSEDEHTRQKLLDAFQDLKVAFYPFYGEELSNEGKVRSIFTWLYRISDEYIDMLRQGNSNALCILAFFSVLLHRLEYNWWLKGWSTHLIDRIYAALDHTHRCWIRWPIQEIGWVPQRDVSQSLFHITTPTT</sequence>
<accession>A0A6A6TM61</accession>
<dbReference type="InterPro" id="IPR036864">
    <property type="entry name" value="Zn2-C6_fun-type_DNA-bd_sf"/>
</dbReference>
<dbReference type="PANTHER" id="PTHR47657:SF7">
    <property type="entry name" value="STEROL REGULATORY ELEMENT-BINDING PROTEIN ECM22"/>
    <property type="match status" value="1"/>
</dbReference>
<organism evidence="3 4">
    <name type="scientific">Lophiostoma macrostomum CBS 122681</name>
    <dbReference type="NCBI Taxonomy" id="1314788"/>
    <lineage>
        <taxon>Eukaryota</taxon>
        <taxon>Fungi</taxon>
        <taxon>Dikarya</taxon>
        <taxon>Ascomycota</taxon>
        <taxon>Pezizomycotina</taxon>
        <taxon>Dothideomycetes</taxon>
        <taxon>Pleosporomycetidae</taxon>
        <taxon>Pleosporales</taxon>
        <taxon>Lophiostomataceae</taxon>
        <taxon>Lophiostoma</taxon>
    </lineage>
</organism>
<dbReference type="SMART" id="SM00066">
    <property type="entry name" value="GAL4"/>
    <property type="match status" value="1"/>
</dbReference>
<evidence type="ECO:0000313" key="3">
    <source>
        <dbReference type="EMBL" id="KAF2661145.1"/>
    </source>
</evidence>
<dbReference type="EMBL" id="MU004295">
    <property type="protein sequence ID" value="KAF2661145.1"/>
    <property type="molecule type" value="Genomic_DNA"/>
</dbReference>
<dbReference type="GO" id="GO:0000981">
    <property type="term" value="F:DNA-binding transcription factor activity, RNA polymerase II-specific"/>
    <property type="evidence" value="ECO:0007669"/>
    <property type="project" value="InterPro"/>
</dbReference>
<dbReference type="CDD" id="cd00067">
    <property type="entry name" value="GAL4"/>
    <property type="match status" value="1"/>
</dbReference>
<keyword evidence="1" id="KW-0539">Nucleus</keyword>
<dbReference type="InterPro" id="IPR021858">
    <property type="entry name" value="Fun_TF"/>
</dbReference>
<dbReference type="PROSITE" id="PS50048">
    <property type="entry name" value="ZN2_CY6_FUNGAL_2"/>
    <property type="match status" value="1"/>
</dbReference>
<dbReference type="Proteomes" id="UP000799324">
    <property type="component" value="Unassembled WGS sequence"/>
</dbReference>
<dbReference type="GO" id="GO:0008270">
    <property type="term" value="F:zinc ion binding"/>
    <property type="evidence" value="ECO:0007669"/>
    <property type="project" value="InterPro"/>
</dbReference>
<dbReference type="SUPFAM" id="SSF57701">
    <property type="entry name" value="Zn2/Cys6 DNA-binding domain"/>
    <property type="match status" value="1"/>
</dbReference>
<dbReference type="Pfam" id="PF11951">
    <property type="entry name" value="Fungal_trans_2"/>
    <property type="match status" value="1"/>
</dbReference>
<gene>
    <name evidence="3" type="ORF">K491DRAFT_587689</name>
</gene>
<keyword evidence="4" id="KW-1185">Reference proteome</keyword>
<proteinExistence type="predicted"/>
<dbReference type="Pfam" id="PF00172">
    <property type="entry name" value="Zn_clus"/>
    <property type="match status" value="1"/>
</dbReference>
<dbReference type="InterPro" id="IPR001138">
    <property type="entry name" value="Zn2Cys6_DnaBD"/>
</dbReference>
<evidence type="ECO:0000259" key="2">
    <source>
        <dbReference type="PROSITE" id="PS50048"/>
    </source>
</evidence>
<dbReference type="OrthoDB" id="416217at2759"/>
<dbReference type="InterPro" id="IPR052400">
    <property type="entry name" value="Zn2-C6_fungal_TF"/>
</dbReference>
<name>A0A6A6TM61_9PLEO</name>
<evidence type="ECO:0000313" key="4">
    <source>
        <dbReference type="Proteomes" id="UP000799324"/>
    </source>
</evidence>